<feature type="region of interest" description="Disordered" evidence="12">
    <location>
        <begin position="73"/>
        <end position="234"/>
    </location>
</feature>
<keyword evidence="4" id="KW-0677">Repeat</keyword>
<evidence type="ECO:0000256" key="1">
    <source>
        <dbReference type="ARBA" id="ARBA00004123"/>
    </source>
</evidence>
<keyword evidence="10" id="KW-0539">Nucleus</keyword>
<evidence type="ECO:0000256" key="7">
    <source>
        <dbReference type="ARBA" id="ARBA00023015"/>
    </source>
</evidence>
<feature type="domain" description="C2H2-type" evidence="13">
    <location>
        <begin position="394"/>
        <end position="421"/>
    </location>
</feature>
<sequence>MSKVQTLRVFMKQRLTAAAEEIFELFERTIAEYEEELCRSQEENERQRKLLDAVTEPPVQLHKTGRFYIQQLLESKEEDPPEQQERSTSMDQEDPPELPHIKEEQRELWTRQEEEPLRELEEADFMFTLTSLPVKSGEDDEEEPQTSQLHQRQTEQMETEGDGEDCGGPEPERNSDPDSYLQPVADDEMSHCSEPEIDDDASEPETDDSSDWEPRKPQVPSEEQGSSCSVLKKPFPSRSDIVKHMRTHNREKRFRCSVCSKLFSLRGNLTRHLVVHTGEKPFSCSVCGTKFTQKSSLNLHLKRHAGGKPYTCSICQSSFSLRSYLITHMSSHSGEKRFRCSVCGETFSCRSELTRHLVVHTGEKPFSCSLCGTKFTHKSSLNAHLKLHARGKPYTCSICQSSFSLRKHLKSHMSIHDGEKPFSCSVCGKNFNTESNAQRVSVIVVQRKSY</sequence>
<dbReference type="SUPFAM" id="SSF57667">
    <property type="entry name" value="beta-beta-alpha zinc fingers"/>
    <property type="match status" value="4"/>
</dbReference>
<dbReference type="InterPro" id="IPR036236">
    <property type="entry name" value="Znf_C2H2_sf"/>
</dbReference>
<dbReference type="Gene3D" id="3.30.160.60">
    <property type="entry name" value="Classic Zinc Finger"/>
    <property type="match status" value="8"/>
</dbReference>
<dbReference type="Pfam" id="PF00096">
    <property type="entry name" value="zf-C2H2"/>
    <property type="match status" value="5"/>
</dbReference>
<gene>
    <name evidence="14" type="primary">LOC115578269</name>
</gene>
<keyword evidence="3" id="KW-0479">Metal-binding</keyword>
<dbReference type="GO" id="GO:0042802">
    <property type="term" value="F:identical protein binding"/>
    <property type="evidence" value="ECO:0007669"/>
    <property type="project" value="UniProtKB-ARBA"/>
</dbReference>
<comment type="similarity">
    <text evidence="2">Belongs to the krueppel C2H2-type zinc-finger protein family.</text>
</comment>
<dbReference type="PROSITE" id="PS00028">
    <property type="entry name" value="ZINC_FINGER_C2H2_1"/>
    <property type="match status" value="6"/>
</dbReference>
<feature type="domain" description="C2H2-type" evidence="13">
    <location>
        <begin position="310"/>
        <end position="337"/>
    </location>
</feature>
<dbReference type="FunFam" id="3.30.160.60:FF:000508">
    <property type="entry name" value="Myeloid zinc finger 1"/>
    <property type="match status" value="1"/>
</dbReference>
<dbReference type="GO" id="GO:0008270">
    <property type="term" value="F:zinc ion binding"/>
    <property type="evidence" value="ECO:0007669"/>
    <property type="project" value="UniProtKB-KW"/>
</dbReference>
<dbReference type="PANTHER" id="PTHR16515:SF49">
    <property type="entry name" value="GASTRULA ZINC FINGER PROTEIN XLCGF49.1-LIKE-RELATED"/>
    <property type="match status" value="1"/>
</dbReference>
<dbReference type="FunFam" id="3.30.160.60:FF:001156">
    <property type="entry name" value="Zinc finger protein 407"/>
    <property type="match status" value="1"/>
</dbReference>
<dbReference type="InParanoid" id="A0A671WWR7"/>
<evidence type="ECO:0000256" key="4">
    <source>
        <dbReference type="ARBA" id="ARBA00022737"/>
    </source>
</evidence>
<accession>A0A671WWR7</accession>
<dbReference type="GeneTree" id="ENSGT00950000182774"/>
<comment type="subcellular location">
    <subcellularLocation>
        <location evidence="1">Nucleus</location>
    </subcellularLocation>
</comment>
<evidence type="ECO:0000256" key="10">
    <source>
        <dbReference type="ARBA" id="ARBA00023242"/>
    </source>
</evidence>
<proteinExistence type="inferred from homology"/>
<feature type="compositionally biased region" description="Acidic residues" evidence="12">
    <location>
        <begin position="157"/>
        <end position="167"/>
    </location>
</feature>
<feature type="domain" description="C2H2-type" evidence="13">
    <location>
        <begin position="226"/>
        <end position="253"/>
    </location>
</feature>
<dbReference type="InterPro" id="IPR013087">
    <property type="entry name" value="Znf_C2H2_type"/>
</dbReference>
<evidence type="ECO:0000256" key="9">
    <source>
        <dbReference type="ARBA" id="ARBA00023163"/>
    </source>
</evidence>
<dbReference type="GO" id="GO:1990837">
    <property type="term" value="F:sequence-specific double-stranded DNA binding"/>
    <property type="evidence" value="ECO:0007669"/>
    <property type="project" value="UniProtKB-ARBA"/>
</dbReference>
<dbReference type="GO" id="GO:0010468">
    <property type="term" value="P:regulation of gene expression"/>
    <property type="evidence" value="ECO:0007669"/>
    <property type="project" value="TreeGrafter"/>
</dbReference>
<dbReference type="FunFam" id="3.30.160.60:FF:002343">
    <property type="entry name" value="Zinc finger protein 33A"/>
    <property type="match status" value="1"/>
</dbReference>
<feature type="compositionally biased region" description="Polar residues" evidence="12">
    <location>
        <begin position="145"/>
        <end position="156"/>
    </location>
</feature>
<protein>
    <recommendedName>
        <fullName evidence="13">C2H2-type domain-containing protein</fullName>
    </recommendedName>
</protein>
<evidence type="ECO:0000256" key="3">
    <source>
        <dbReference type="ARBA" id="ARBA00022723"/>
    </source>
</evidence>
<feature type="domain" description="C2H2-type" evidence="13">
    <location>
        <begin position="282"/>
        <end position="309"/>
    </location>
</feature>
<dbReference type="GO" id="GO:0005634">
    <property type="term" value="C:nucleus"/>
    <property type="evidence" value="ECO:0007669"/>
    <property type="project" value="UniProtKB-SubCell"/>
</dbReference>
<keyword evidence="8" id="KW-0238">DNA-binding</keyword>
<dbReference type="PANTHER" id="PTHR16515">
    <property type="entry name" value="PR DOMAIN ZINC FINGER PROTEIN"/>
    <property type="match status" value="1"/>
</dbReference>
<dbReference type="Ensembl" id="ENSSAUT00010045607.1">
    <property type="protein sequence ID" value="ENSSAUP00010043329.1"/>
    <property type="gene ID" value="ENSSAUG00010018204.1"/>
</dbReference>
<dbReference type="Pfam" id="PF13894">
    <property type="entry name" value="zf-C2H2_4"/>
    <property type="match status" value="1"/>
</dbReference>
<dbReference type="AlphaFoldDB" id="A0A671WWR7"/>
<keyword evidence="6" id="KW-0862">Zinc</keyword>
<dbReference type="SMART" id="SM00355">
    <property type="entry name" value="ZnF_C2H2"/>
    <property type="match status" value="7"/>
</dbReference>
<dbReference type="PROSITE" id="PS50157">
    <property type="entry name" value="ZINC_FINGER_C2H2_2"/>
    <property type="match status" value="7"/>
</dbReference>
<reference evidence="14" key="1">
    <citation type="submission" date="2025-08" db="UniProtKB">
        <authorList>
            <consortium name="Ensembl"/>
        </authorList>
    </citation>
    <scope>IDENTIFICATION</scope>
</reference>
<evidence type="ECO:0000256" key="11">
    <source>
        <dbReference type="PROSITE-ProRule" id="PRU00042"/>
    </source>
</evidence>
<evidence type="ECO:0000256" key="12">
    <source>
        <dbReference type="SAM" id="MobiDB-lite"/>
    </source>
</evidence>
<evidence type="ECO:0000256" key="2">
    <source>
        <dbReference type="ARBA" id="ARBA00006991"/>
    </source>
</evidence>
<evidence type="ECO:0000259" key="13">
    <source>
        <dbReference type="PROSITE" id="PS50157"/>
    </source>
</evidence>
<dbReference type="Proteomes" id="UP000472265">
    <property type="component" value="Unassembled WGS sequence"/>
</dbReference>
<evidence type="ECO:0000313" key="14">
    <source>
        <dbReference type="Ensembl" id="ENSSAUP00010043329.1"/>
    </source>
</evidence>
<dbReference type="FunFam" id="3.30.160.60:FF:001155">
    <property type="entry name" value="Zinc finger 30C"/>
    <property type="match status" value="1"/>
</dbReference>
<feature type="domain" description="C2H2-type" evidence="13">
    <location>
        <begin position="366"/>
        <end position="393"/>
    </location>
</feature>
<keyword evidence="9" id="KW-0804">Transcription</keyword>
<feature type="compositionally biased region" description="Acidic residues" evidence="12">
    <location>
        <begin position="195"/>
        <end position="211"/>
    </location>
</feature>
<reference evidence="14" key="2">
    <citation type="submission" date="2025-09" db="UniProtKB">
        <authorList>
            <consortium name="Ensembl"/>
        </authorList>
    </citation>
    <scope>IDENTIFICATION</scope>
</reference>
<dbReference type="FunFam" id="3.30.160.60:FF:000446">
    <property type="entry name" value="Zinc finger protein"/>
    <property type="match status" value="2"/>
</dbReference>
<dbReference type="InterPro" id="IPR050331">
    <property type="entry name" value="Zinc_finger"/>
</dbReference>
<evidence type="ECO:0000256" key="8">
    <source>
        <dbReference type="ARBA" id="ARBA00023125"/>
    </source>
</evidence>
<keyword evidence="5 11" id="KW-0863">Zinc-finger</keyword>
<feature type="domain" description="C2H2-type" evidence="13">
    <location>
        <begin position="254"/>
        <end position="281"/>
    </location>
</feature>
<feature type="domain" description="C2H2-type" evidence="13">
    <location>
        <begin position="338"/>
        <end position="365"/>
    </location>
</feature>
<evidence type="ECO:0000256" key="6">
    <source>
        <dbReference type="ARBA" id="ARBA00022833"/>
    </source>
</evidence>
<keyword evidence="7" id="KW-0805">Transcription regulation</keyword>
<organism evidence="14 15">
    <name type="scientific">Sparus aurata</name>
    <name type="common">Gilthead sea bream</name>
    <dbReference type="NCBI Taxonomy" id="8175"/>
    <lineage>
        <taxon>Eukaryota</taxon>
        <taxon>Metazoa</taxon>
        <taxon>Chordata</taxon>
        <taxon>Craniata</taxon>
        <taxon>Vertebrata</taxon>
        <taxon>Euteleostomi</taxon>
        <taxon>Actinopterygii</taxon>
        <taxon>Neopterygii</taxon>
        <taxon>Teleostei</taxon>
        <taxon>Neoteleostei</taxon>
        <taxon>Acanthomorphata</taxon>
        <taxon>Eupercaria</taxon>
        <taxon>Spariformes</taxon>
        <taxon>Sparidae</taxon>
        <taxon>Sparus</taxon>
    </lineage>
</organism>
<evidence type="ECO:0000256" key="5">
    <source>
        <dbReference type="ARBA" id="ARBA00022771"/>
    </source>
</evidence>
<dbReference type="OMA" id="ADDEMSH"/>
<dbReference type="FunFam" id="3.30.160.60:FF:000303">
    <property type="entry name" value="Zinc finger protein 41"/>
    <property type="match status" value="1"/>
</dbReference>
<evidence type="ECO:0000313" key="15">
    <source>
        <dbReference type="Proteomes" id="UP000472265"/>
    </source>
</evidence>
<name>A0A671WWR7_SPAAU</name>
<feature type="compositionally biased region" description="Basic and acidic residues" evidence="12">
    <location>
        <begin position="97"/>
        <end position="120"/>
    </location>
</feature>
<keyword evidence="15" id="KW-1185">Reference proteome</keyword>